<dbReference type="AlphaFoldDB" id="A0AAP8MFE5"/>
<dbReference type="NCBIfam" id="TIGR00361">
    <property type="entry name" value="ComEC_Rec2"/>
    <property type="match status" value="1"/>
</dbReference>
<evidence type="ECO:0000259" key="7">
    <source>
        <dbReference type="SMART" id="SM00849"/>
    </source>
</evidence>
<feature type="transmembrane region" description="Helical" evidence="6">
    <location>
        <begin position="388"/>
        <end position="416"/>
    </location>
</feature>
<evidence type="ECO:0000313" key="9">
    <source>
        <dbReference type="Proteomes" id="UP000235162"/>
    </source>
</evidence>
<dbReference type="Pfam" id="PF13567">
    <property type="entry name" value="DUF4131"/>
    <property type="match status" value="1"/>
</dbReference>
<feature type="transmembrane region" description="Helical" evidence="6">
    <location>
        <begin position="469"/>
        <end position="497"/>
    </location>
</feature>
<feature type="transmembrane region" description="Helical" evidence="6">
    <location>
        <begin position="358"/>
        <end position="376"/>
    </location>
</feature>
<dbReference type="CDD" id="cd07731">
    <property type="entry name" value="ComA-like_MBL-fold"/>
    <property type="match status" value="1"/>
</dbReference>
<feature type="transmembrane region" description="Helical" evidence="6">
    <location>
        <begin position="103"/>
        <end position="125"/>
    </location>
</feature>
<dbReference type="InterPro" id="IPR004797">
    <property type="entry name" value="Competence_ComEC/Rec2"/>
</dbReference>
<evidence type="ECO:0000256" key="3">
    <source>
        <dbReference type="ARBA" id="ARBA00022692"/>
    </source>
</evidence>
<dbReference type="Pfam" id="PF00753">
    <property type="entry name" value="Lactamase_B"/>
    <property type="match status" value="1"/>
</dbReference>
<sequence length="814" mass="87452">MERIRSGLGVIDLSVSFGISLVVGIGVQVPILPCSTARMKVGPPFLRPGIMPAPVAVLYMRTAMSGFVAGIVPAPFVPHLGYLAAVALLLLMLAWWLRRRPMLSVAALFAALAAACSLMHSGFWLSAKLPVSCTRVPVLVEGTVVSLPRRQRGYTGSDSQRFEFAVGRLAPLACDAPRKLLITYYGPEVIAPGQGWRFRVRLRPPRGQVNPGSGDFARWYAQSRIHGVGSSGQYAQRAPQWNRPWRSSHHRLRARLSAAVTAALAPGMASAVMQAITVADKSGIRHRLWVMLQHLGINHLLVISGLHVGMVAGLGWLLGALLARWLAAFWPVNPRYCGALLALVFSGFYTALAGFSMATTRAFLMIAIAVIAVVTARRVTPWQVLLALVLVLAANPLAVFGSALTLSFGAVAALLWLGGWSRHAYAWQRWSSVHAYMSLVMLPLGAIWFGGASAIAAPVNFLSIPFFTFFLVPLALAGSAAVLLGATGWGAMLWQWAAAPLQVVMQWSQGLELERGFVALTPSAPAIALAVFGLVAAVVPGGRVRRILSLAIVVPLFLAPRPPVPPVLALLDVGQGTAVVFMAAGRALLYDTGGGDPEGPNQAQRVVIPYLRASGIRTLDTLVISHGDLDHAAGHQAVAAAMAPARTWYGGLHSAGHDVCRAGQRWRWADDIVFQFLAPGAAWGSSNNRSCVLLIDVRGQRILLAGDIESAMERELIRYWGAALSAEVLLVGHHGSATSTSQSWLNRVDPDLALLSYGYGNRFGHPAPVVLRRLQAQGVVALATARHGALELELSTSNQWQIRAHRKYPENWRL</sequence>
<dbReference type="EMBL" id="PKUR01000002">
    <property type="protein sequence ID" value="PLW86796.1"/>
    <property type="molecule type" value="Genomic_DNA"/>
</dbReference>
<dbReference type="InterPro" id="IPR036866">
    <property type="entry name" value="RibonucZ/Hydroxyglut_hydro"/>
</dbReference>
<name>A0AAP8MFE5_9GAMM</name>
<dbReference type="Gene3D" id="3.60.15.10">
    <property type="entry name" value="Ribonuclease Z/Hydroxyacylglutathione hydrolase-like"/>
    <property type="match status" value="1"/>
</dbReference>
<keyword evidence="2" id="KW-1003">Cell membrane</keyword>
<feature type="transmembrane region" description="Helical" evidence="6">
    <location>
        <begin position="436"/>
        <end position="457"/>
    </location>
</feature>
<dbReference type="InterPro" id="IPR052159">
    <property type="entry name" value="Competence_DNA_uptake"/>
</dbReference>
<comment type="caution">
    <text evidence="8">The sequence shown here is derived from an EMBL/GenBank/DDBJ whole genome shotgun (WGS) entry which is preliminary data.</text>
</comment>
<gene>
    <name evidence="8" type="ORF">C0029_10475</name>
</gene>
<dbReference type="PANTHER" id="PTHR30619">
    <property type="entry name" value="DNA INTERNALIZATION/COMPETENCE PROTEIN COMEC/REC2"/>
    <property type="match status" value="1"/>
</dbReference>
<keyword evidence="5 6" id="KW-0472">Membrane</keyword>
<evidence type="ECO:0000256" key="4">
    <source>
        <dbReference type="ARBA" id="ARBA00022989"/>
    </source>
</evidence>
<dbReference type="SUPFAM" id="SSF56281">
    <property type="entry name" value="Metallo-hydrolase/oxidoreductase"/>
    <property type="match status" value="1"/>
</dbReference>
<feature type="transmembrane region" description="Helical" evidence="6">
    <location>
        <begin position="256"/>
        <end position="279"/>
    </location>
</feature>
<dbReference type="GO" id="GO:0030420">
    <property type="term" value="P:establishment of competence for transformation"/>
    <property type="evidence" value="ECO:0007669"/>
    <property type="project" value="InterPro"/>
</dbReference>
<proteinExistence type="predicted"/>
<feature type="domain" description="Metallo-beta-lactamase" evidence="7">
    <location>
        <begin position="575"/>
        <end position="759"/>
    </location>
</feature>
<keyword evidence="9" id="KW-1185">Reference proteome</keyword>
<dbReference type="NCBIfam" id="TIGR00360">
    <property type="entry name" value="ComEC_N-term"/>
    <property type="match status" value="1"/>
</dbReference>
<evidence type="ECO:0000256" key="1">
    <source>
        <dbReference type="ARBA" id="ARBA00004651"/>
    </source>
</evidence>
<dbReference type="InterPro" id="IPR035681">
    <property type="entry name" value="ComA-like_MBL"/>
</dbReference>
<evidence type="ECO:0000313" key="8">
    <source>
        <dbReference type="EMBL" id="PLW86796.1"/>
    </source>
</evidence>
<evidence type="ECO:0000256" key="5">
    <source>
        <dbReference type="ARBA" id="ARBA00023136"/>
    </source>
</evidence>
<comment type="subcellular location">
    <subcellularLocation>
        <location evidence="1">Cell membrane</location>
        <topology evidence="1">Multi-pass membrane protein</topology>
    </subcellularLocation>
</comment>
<feature type="transmembrane region" description="Helical" evidence="6">
    <location>
        <begin position="79"/>
        <end position="97"/>
    </location>
</feature>
<feature type="transmembrane region" description="Helical" evidence="6">
    <location>
        <begin position="299"/>
        <end position="323"/>
    </location>
</feature>
<feature type="transmembrane region" description="Helical" evidence="6">
    <location>
        <begin position="7"/>
        <end position="31"/>
    </location>
</feature>
<feature type="transmembrane region" description="Helical" evidence="6">
    <location>
        <begin position="51"/>
        <end position="72"/>
    </location>
</feature>
<reference evidence="8 9" key="1">
    <citation type="submission" date="2018-01" db="EMBL/GenBank/DDBJ databases">
        <title>The draft genome sequence of Halioglobus japonicus S1-36.</title>
        <authorList>
            <person name="Du Z.-J."/>
            <person name="Shi M.-J."/>
        </authorList>
    </citation>
    <scope>NUCLEOTIDE SEQUENCE [LARGE SCALE GENOMIC DNA]</scope>
    <source>
        <strain evidence="8 9">S1-36</strain>
    </source>
</reference>
<organism evidence="8 9">
    <name type="scientific">Halioglobus japonicus</name>
    <dbReference type="NCBI Taxonomy" id="930805"/>
    <lineage>
        <taxon>Bacteria</taxon>
        <taxon>Pseudomonadati</taxon>
        <taxon>Pseudomonadota</taxon>
        <taxon>Gammaproteobacteria</taxon>
        <taxon>Cellvibrionales</taxon>
        <taxon>Halieaceae</taxon>
        <taxon>Halioglobus</taxon>
    </lineage>
</organism>
<dbReference type="InterPro" id="IPR025405">
    <property type="entry name" value="DUF4131"/>
</dbReference>
<dbReference type="Proteomes" id="UP000235162">
    <property type="component" value="Unassembled WGS sequence"/>
</dbReference>
<accession>A0AAP8MFE5</accession>
<dbReference type="InterPro" id="IPR004477">
    <property type="entry name" value="ComEC_N"/>
</dbReference>
<dbReference type="GO" id="GO:0005886">
    <property type="term" value="C:plasma membrane"/>
    <property type="evidence" value="ECO:0007669"/>
    <property type="project" value="UniProtKB-SubCell"/>
</dbReference>
<dbReference type="PANTHER" id="PTHR30619:SF1">
    <property type="entry name" value="RECOMBINATION PROTEIN 2"/>
    <property type="match status" value="1"/>
</dbReference>
<evidence type="ECO:0000256" key="2">
    <source>
        <dbReference type="ARBA" id="ARBA00022475"/>
    </source>
</evidence>
<evidence type="ECO:0000256" key="6">
    <source>
        <dbReference type="SAM" id="Phobius"/>
    </source>
</evidence>
<dbReference type="SMART" id="SM00849">
    <property type="entry name" value="Lactamase_B"/>
    <property type="match status" value="1"/>
</dbReference>
<keyword evidence="3 6" id="KW-0812">Transmembrane</keyword>
<dbReference type="Pfam" id="PF03772">
    <property type="entry name" value="Competence"/>
    <property type="match status" value="1"/>
</dbReference>
<dbReference type="InterPro" id="IPR001279">
    <property type="entry name" value="Metallo-B-lactamas"/>
</dbReference>
<feature type="transmembrane region" description="Helical" evidence="6">
    <location>
        <begin position="335"/>
        <end position="352"/>
    </location>
</feature>
<keyword evidence="4 6" id="KW-1133">Transmembrane helix</keyword>
<feature type="transmembrane region" description="Helical" evidence="6">
    <location>
        <begin position="517"/>
        <end position="539"/>
    </location>
</feature>
<protein>
    <submittedName>
        <fullName evidence="8">DNA internalization-related competence protein ComEC/Rec2</fullName>
    </submittedName>
</protein>